<feature type="domain" description="Cyclin-like" evidence="6">
    <location>
        <begin position="280"/>
        <end position="370"/>
    </location>
</feature>
<reference evidence="9" key="1">
    <citation type="submission" date="2016-03" db="EMBL/GenBank/DDBJ databases">
        <authorList>
            <person name="Devillers Hugo."/>
        </authorList>
    </citation>
    <scope>NUCLEOTIDE SEQUENCE [LARGE SCALE GENOMIC DNA]</scope>
</reference>
<dbReference type="Pfam" id="PF02984">
    <property type="entry name" value="Cyclin_C"/>
    <property type="match status" value="1"/>
</dbReference>
<keyword evidence="9" id="KW-1185">Reference proteome</keyword>
<dbReference type="AlphaFoldDB" id="A0A1G4KIL5"/>
<feature type="region of interest" description="Disordered" evidence="5">
    <location>
        <begin position="1"/>
        <end position="113"/>
    </location>
</feature>
<dbReference type="SMART" id="SM00385">
    <property type="entry name" value="CYCLIN"/>
    <property type="match status" value="2"/>
</dbReference>
<dbReference type="Gene3D" id="1.10.472.10">
    <property type="entry name" value="Cyclin-like"/>
    <property type="match status" value="2"/>
</dbReference>
<accession>A0A1G4KIL5</accession>
<dbReference type="InterPro" id="IPR039361">
    <property type="entry name" value="Cyclin"/>
</dbReference>
<dbReference type="OrthoDB" id="5590282at2759"/>
<dbReference type="InterPro" id="IPR004367">
    <property type="entry name" value="Cyclin_C-dom"/>
</dbReference>
<evidence type="ECO:0000256" key="4">
    <source>
        <dbReference type="RuleBase" id="RU000383"/>
    </source>
</evidence>
<evidence type="ECO:0000256" key="3">
    <source>
        <dbReference type="ARBA" id="ARBA00023306"/>
    </source>
</evidence>
<dbReference type="Proteomes" id="UP000191144">
    <property type="component" value="Chromosome H"/>
</dbReference>
<organism evidence="8 9">
    <name type="scientific">Lachancea meyersii CBS 8951</name>
    <dbReference type="NCBI Taxonomy" id="1266667"/>
    <lineage>
        <taxon>Eukaryota</taxon>
        <taxon>Fungi</taxon>
        <taxon>Dikarya</taxon>
        <taxon>Ascomycota</taxon>
        <taxon>Saccharomycotina</taxon>
        <taxon>Saccharomycetes</taxon>
        <taxon>Saccharomycetales</taxon>
        <taxon>Saccharomycetaceae</taxon>
        <taxon>Lachancea</taxon>
    </lineage>
</organism>
<dbReference type="Pfam" id="PF00134">
    <property type="entry name" value="Cyclin_N"/>
    <property type="match status" value="1"/>
</dbReference>
<comment type="similarity">
    <text evidence="4">Belongs to the cyclin family.</text>
</comment>
<keyword evidence="2 4" id="KW-0195">Cyclin</keyword>
<evidence type="ECO:0000259" key="6">
    <source>
        <dbReference type="SMART" id="SM00385"/>
    </source>
</evidence>
<proteinExistence type="inferred from homology"/>
<evidence type="ECO:0000256" key="5">
    <source>
        <dbReference type="SAM" id="MobiDB-lite"/>
    </source>
</evidence>
<dbReference type="EMBL" id="LT598480">
    <property type="protein sequence ID" value="SCV04335.1"/>
    <property type="molecule type" value="Genomic_DNA"/>
</dbReference>
<feature type="domain" description="Cyclin C-terminal" evidence="7">
    <location>
        <begin position="276"/>
        <end position="394"/>
    </location>
</feature>
<dbReference type="GO" id="GO:0051301">
    <property type="term" value="P:cell division"/>
    <property type="evidence" value="ECO:0007669"/>
    <property type="project" value="UniProtKB-KW"/>
</dbReference>
<dbReference type="InterPro" id="IPR006671">
    <property type="entry name" value="Cyclin_N"/>
</dbReference>
<dbReference type="GO" id="GO:0016538">
    <property type="term" value="F:cyclin-dependent protein serine/threonine kinase regulator activity"/>
    <property type="evidence" value="ECO:0007669"/>
    <property type="project" value="InterPro"/>
</dbReference>
<dbReference type="GO" id="GO:0044772">
    <property type="term" value="P:mitotic cell cycle phase transition"/>
    <property type="evidence" value="ECO:0007669"/>
    <property type="project" value="InterPro"/>
</dbReference>
<dbReference type="InterPro" id="IPR036915">
    <property type="entry name" value="Cyclin-like_sf"/>
</dbReference>
<feature type="compositionally biased region" description="Basic and acidic residues" evidence="5">
    <location>
        <begin position="89"/>
        <end position="108"/>
    </location>
</feature>
<dbReference type="InterPro" id="IPR048258">
    <property type="entry name" value="Cyclins_cyclin-box"/>
</dbReference>
<name>A0A1G4KIL5_9SACH</name>
<dbReference type="PROSITE" id="PS00292">
    <property type="entry name" value="CYCLINS"/>
    <property type="match status" value="1"/>
</dbReference>
<dbReference type="FunFam" id="1.10.472.10:FF:000001">
    <property type="entry name" value="G2/mitotic-specific cyclin"/>
    <property type="match status" value="1"/>
</dbReference>
<evidence type="ECO:0000256" key="1">
    <source>
        <dbReference type="ARBA" id="ARBA00022618"/>
    </source>
</evidence>
<feature type="compositionally biased region" description="Polar residues" evidence="5">
    <location>
        <begin position="1"/>
        <end position="15"/>
    </location>
</feature>
<feature type="domain" description="Cyclin-like" evidence="6">
    <location>
        <begin position="183"/>
        <end position="267"/>
    </location>
</feature>
<evidence type="ECO:0000259" key="7">
    <source>
        <dbReference type="SMART" id="SM01332"/>
    </source>
</evidence>
<dbReference type="SMART" id="SM01332">
    <property type="entry name" value="Cyclin_C"/>
    <property type="match status" value="1"/>
</dbReference>
<evidence type="ECO:0000256" key="2">
    <source>
        <dbReference type="ARBA" id="ARBA00023127"/>
    </source>
</evidence>
<sequence length="410" mass="46612">MSNLARSRTYSNAVTDENAVALTGGTRPSRRPKSIAGASCSDVPRRELAEVQNWQSQLSQDDSKLPTVSTQELQPQASQEPARKKQKIYRSDDESEDHRDHDDEKQGAEMDSADAVVDASNLAAWKNLDLDEKDDICMVVEYTDEIFDHLYQREGQTTATYNYLKSTDSPQHLRPSLRAILIDWLIEVHQKFQLLPETLYLSINVMDRFMSLRKVSMAKLQLLAVSSLLIAAKFEEINLPKLSQYAYITDGACTCQDIKEAEMYVLTTLKFNIGWPNPLNFLRRISKADGYDNKTRSIAKFFMEYAMCCPEFVDVVPSRISAMAMYCARACLDKDTKWSETFRHYSGGIDVFHDVAFQKECCNLIKEISKPSTQLKALELKYRSKATDSVFEPAKVWCDVVVASNFDGLF</sequence>
<dbReference type="SUPFAM" id="SSF47954">
    <property type="entry name" value="Cyclin-like"/>
    <property type="match status" value="2"/>
</dbReference>
<dbReference type="PIRSF" id="PIRSF001771">
    <property type="entry name" value="Cyclin_A_B_D_E"/>
    <property type="match status" value="1"/>
</dbReference>
<protein>
    <submittedName>
        <fullName evidence="8">LAME_0H17634g1_1</fullName>
    </submittedName>
</protein>
<evidence type="ECO:0000313" key="9">
    <source>
        <dbReference type="Proteomes" id="UP000191144"/>
    </source>
</evidence>
<keyword evidence="3" id="KW-0131">Cell cycle</keyword>
<keyword evidence="1" id="KW-0132">Cell division</keyword>
<dbReference type="InterPro" id="IPR046965">
    <property type="entry name" value="Cyclin_A/B-like"/>
</dbReference>
<dbReference type="InterPro" id="IPR013763">
    <property type="entry name" value="Cyclin-like_dom"/>
</dbReference>
<evidence type="ECO:0000313" key="8">
    <source>
        <dbReference type="EMBL" id="SCV04335.1"/>
    </source>
</evidence>
<feature type="compositionally biased region" description="Polar residues" evidence="5">
    <location>
        <begin position="52"/>
        <end position="79"/>
    </location>
</feature>
<dbReference type="PANTHER" id="PTHR10177">
    <property type="entry name" value="CYCLINS"/>
    <property type="match status" value="1"/>
</dbReference>
<gene>
    <name evidence="8" type="ORF">LAME_0H17634G</name>
</gene>